<evidence type="ECO:0000313" key="1">
    <source>
        <dbReference type="EMBL" id="WQF87405.1"/>
    </source>
</evidence>
<gene>
    <name evidence="1" type="ORF">CDEST_12419</name>
</gene>
<dbReference type="RefSeq" id="XP_062784626.1">
    <property type="nucleotide sequence ID" value="XM_062928575.1"/>
</dbReference>
<dbReference type="KEGG" id="cdet:87948919"/>
<dbReference type="Proteomes" id="UP001322277">
    <property type="component" value="Chromosome 8"/>
</dbReference>
<sequence length="89" mass="10253">MKDYGFDRCDSAEETEGLMCVCSSLIDTCGVRSHVFHEWVTKVAKELEVEETSCFIMLDPDEFLSRHVTLFNNNSRILTIDMLRAEVDE</sequence>
<name>A0AAX4IVV6_9PEZI</name>
<reference evidence="2" key="1">
    <citation type="journal article" date="2023" name="bioRxiv">
        <title>Complete genome of the Medicago anthracnose fungus, Colletotrichum destructivum, reveals a mini-chromosome-like region within a core chromosome.</title>
        <authorList>
            <person name="Lapalu N."/>
            <person name="Simon A."/>
            <person name="Lu A."/>
            <person name="Plaumann P.-L."/>
            <person name="Amselem J."/>
            <person name="Pigne S."/>
            <person name="Auger A."/>
            <person name="Koch C."/>
            <person name="Dallery J.-F."/>
            <person name="O'Connell R.J."/>
        </authorList>
    </citation>
    <scope>NUCLEOTIDE SEQUENCE [LARGE SCALE GENOMIC DNA]</scope>
    <source>
        <strain evidence="2">CBS 520.97</strain>
    </source>
</reference>
<evidence type="ECO:0000313" key="2">
    <source>
        <dbReference type="Proteomes" id="UP001322277"/>
    </source>
</evidence>
<proteinExistence type="predicted"/>
<accession>A0AAX4IVV6</accession>
<organism evidence="1 2">
    <name type="scientific">Colletotrichum destructivum</name>
    <dbReference type="NCBI Taxonomy" id="34406"/>
    <lineage>
        <taxon>Eukaryota</taxon>
        <taxon>Fungi</taxon>
        <taxon>Dikarya</taxon>
        <taxon>Ascomycota</taxon>
        <taxon>Pezizomycotina</taxon>
        <taxon>Sordariomycetes</taxon>
        <taxon>Hypocreomycetidae</taxon>
        <taxon>Glomerellales</taxon>
        <taxon>Glomerellaceae</taxon>
        <taxon>Colletotrichum</taxon>
        <taxon>Colletotrichum destructivum species complex</taxon>
    </lineage>
</organism>
<dbReference type="EMBL" id="CP137312">
    <property type="protein sequence ID" value="WQF87405.1"/>
    <property type="molecule type" value="Genomic_DNA"/>
</dbReference>
<dbReference type="GeneID" id="87948919"/>
<keyword evidence="2" id="KW-1185">Reference proteome</keyword>
<protein>
    <submittedName>
        <fullName evidence="1">Uncharacterized protein</fullName>
    </submittedName>
</protein>
<dbReference type="AlphaFoldDB" id="A0AAX4IVV6"/>